<dbReference type="AlphaFoldDB" id="A0A0P7CW76"/>
<comment type="similarity">
    <text evidence="7">Belongs to the dTDP-4-dehydrorhamnose 3,5-epimerase family.</text>
</comment>
<evidence type="ECO:0000256" key="5">
    <source>
        <dbReference type="PIRSR" id="PIRSR600888-1"/>
    </source>
</evidence>
<comment type="caution">
    <text evidence="8">The sequence shown here is derived from an EMBL/GenBank/DDBJ whole genome shotgun (WGS) entry which is preliminary data.</text>
</comment>
<dbReference type="SUPFAM" id="SSF51182">
    <property type="entry name" value="RmlC-like cupins"/>
    <property type="match status" value="1"/>
</dbReference>
<keyword evidence="7" id="KW-0413">Isomerase</keyword>
<dbReference type="EC" id="5.1.3.13" evidence="3 7"/>
<comment type="pathway">
    <text evidence="7">Carbohydrate biosynthesis; dTDP-L-rhamnose biosynthesis.</text>
</comment>
<dbReference type="InterPro" id="IPR000888">
    <property type="entry name" value="RmlC-like"/>
</dbReference>
<feature type="active site" description="Proton donor" evidence="5">
    <location>
        <position position="132"/>
    </location>
</feature>
<reference evidence="8 9" key="1">
    <citation type="submission" date="2015-10" db="EMBL/GenBank/DDBJ databases">
        <title>Pseudomonas putida clinical strains.</title>
        <authorList>
            <person name="Molina L."/>
            <person name="Udaondo Z."/>
        </authorList>
    </citation>
    <scope>NUCLEOTIDE SEQUENCE [LARGE SCALE GENOMIC DNA]</scope>
    <source>
        <strain evidence="8 9">HB13667</strain>
    </source>
</reference>
<protein>
    <recommendedName>
        <fullName evidence="4 7">dTDP-4-dehydrorhamnose 3,5-epimerase</fullName>
        <ecNumber evidence="3 7">5.1.3.13</ecNumber>
    </recommendedName>
    <alternativeName>
        <fullName evidence="7">Thymidine diphospho-4-keto-rhamnose 3,5-epimerase</fullName>
    </alternativeName>
</protein>
<evidence type="ECO:0000256" key="1">
    <source>
        <dbReference type="ARBA" id="ARBA00001298"/>
    </source>
</evidence>
<feature type="site" description="Participates in a stacking interaction with the thymidine ring of dTDP-4-oxo-6-deoxyglucose" evidence="6">
    <location>
        <position position="138"/>
    </location>
</feature>
<accession>A0A0P7CW76</accession>
<sequence length="182" mass="20415">MHAISLAIPEVVLFTPKVFGDERGFFYESFNARVFNEVTGLQPDFVQDNHSRSVKGVLRGLHYQLPPHAQGKLVRVVQGEVFDVAVDIRRSSPTFGKWVGAVLSSQNHNQLWIPPGFAHGFVTLSETAEFVYKTTDFYSAQSERCIAWDDQQIAIDWPITFEPTLSAKDQVGKALAQADLFD</sequence>
<dbReference type="GO" id="GO:0005829">
    <property type="term" value="C:cytosol"/>
    <property type="evidence" value="ECO:0007669"/>
    <property type="project" value="TreeGrafter"/>
</dbReference>
<comment type="subunit">
    <text evidence="7">Homodimer.</text>
</comment>
<dbReference type="NCBIfam" id="TIGR01221">
    <property type="entry name" value="rmlC"/>
    <property type="match status" value="1"/>
</dbReference>
<proteinExistence type="inferred from homology"/>
<organism evidence="8 9">
    <name type="scientific">Pseudomonas putida</name>
    <name type="common">Arthrobacter siderocapsulatus</name>
    <dbReference type="NCBI Taxonomy" id="303"/>
    <lineage>
        <taxon>Bacteria</taxon>
        <taxon>Pseudomonadati</taxon>
        <taxon>Pseudomonadota</taxon>
        <taxon>Gammaproteobacteria</taxon>
        <taxon>Pseudomonadales</taxon>
        <taxon>Pseudomonadaceae</taxon>
        <taxon>Pseudomonas</taxon>
    </lineage>
</organism>
<dbReference type="RefSeq" id="WP_054573450.1">
    <property type="nucleotide sequence ID" value="NZ_LKKS01000122.1"/>
</dbReference>
<dbReference type="UniPathway" id="UPA00124"/>
<evidence type="ECO:0000256" key="7">
    <source>
        <dbReference type="RuleBase" id="RU364069"/>
    </source>
</evidence>
<dbReference type="Pfam" id="PF00908">
    <property type="entry name" value="dTDP_sugar_isom"/>
    <property type="match status" value="1"/>
</dbReference>
<evidence type="ECO:0000256" key="3">
    <source>
        <dbReference type="ARBA" id="ARBA00012098"/>
    </source>
</evidence>
<dbReference type="GO" id="GO:0000271">
    <property type="term" value="P:polysaccharide biosynthetic process"/>
    <property type="evidence" value="ECO:0007669"/>
    <property type="project" value="TreeGrafter"/>
</dbReference>
<evidence type="ECO:0000313" key="9">
    <source>
        <dbReference type="Proteomes" id="UP000050437"/>
    </source>
</evidence>
<dbReference type="Proteomes" id="UP000050437">
    <property type="component" value="Unassembled WGS sequence"/>
</dbReference>
<dbReference type="GO" id="GO:0019305">
    <property type="term" value="P:dTDP-rhamnose biosynthetic process"/>
    <property type="evidence" value="ECO:0007669"/>
    <property type="project" value="UniProtKB-UniRule"/>
</dbReference>
<dbReference type="GO" id="GO:0008830">
    <property type="term" value="F:dTDP-4-dehydrorhamnose 3,5-epimerase activity"/>
    <property type="evidence" value="ECO:0007669"/>
    <property type="project" value="UniProtKB-UniRule"/>
</dbReference>
<feature type="active site" description="Proton acceptor" evidence="5">
    <location>
        <position position="62"/>
    </location>
</feature>
<name>A0A0P7CW76_PSEPU</name>
<dbReference type="PANTHER" id="PTHR21047:SF2">
    <property type="entry name" value="THYMIDINE DIPHOSPHO-4-KETO-RHAMNOSE 3,5-EPIMERASE"/>
    <property type="match status" value="1"/>
</dbReference>
<evidence type="ECO:0000256" key="6">
    <source>
        <dbReference type="PIRSR" id="PIRSR600888-3"/>
    </source>
</evidence>
<dbReference type="InterPro" id="IPR011051">
    <property type="entry name" value="RmlC_Cupin_sf"/>
</dbReference>
<comment type="function">
    <text evidence="2 7">Catalyzes the epimerization of the C3' and C5'positions of dTDP-6-deoxy-D-xylo-4-hexulose, forming dTDP-6-deoxy-L-lyxo-4-hexulose.</text>
</comment>
<dbReference type="EMBL" id="LKKS01000122">
    <property type="protein sequence ID" value="KPM60275.1"/>
    <property type="molecule type" value="Genomic_DNA"/>
</dbReference>
<gene>
    <name evidence="8" type="ORF">HB13667_22920</name>
</gene>
<comment type="catalytic activity">
    <reaction evidence="1 7">
        <text>dTDP-4-dehydro-6-deoxy-alpha-D-glucose = dTDP-4-dehydro-beta-L-rhamnose</text>
        <dbReference type="Rhea" id="RHEA:16969"/>
        <dbReference type="ChEBI" id="CHEBI:57649"/>
        <dbReference type="ChEBI" id="CHEBI:62830"/>
        <dbReference type="EC" id="5.1.3.13"/>
    </reaction>
</comment>
<dbReference type="InterPro" id="IPR014710">
    <property type="entry name" value="RmlC-like_jellyroll"/>
</dbReference>
<dbReference type="PANTHER" id="PTHR21047">
    <property type="entry name" value="DTDP-6-DEOXY-D-GLUCOSE-3,5 EPIMERASE"/>
    <property type="match status" value="1"/>
</dbReference>
<evidence type="ECO:0000313" key="8">
    <source>
        <dbReference type="EMBL" id="KPM60275.1"/>
    </source>
</evidence>
<evidence type="ECO:0000256" key="2">
    <source>
        <dbReference type="ARBA" id="ARBA00001997"/>
    </source>
</evidence>
<evidence type="ECO:0000256" key="4">
    <source>
        <dbReference type="ARBA" id="ARBA00019595"/>
    </source>
</evidence>
<dbReference type="CDD" id="cd00438">
    <property type="entry name" value="cupin_RmlC"/>
    <property type="match status" value="1"/>
</dbReference>
<dbReference type="Gene3D" id="2.60.120.10">
    <property type="entry name" value="Jelly Rolls"/>
    <property type="match status" value="1"/>
</dbReference>